<protein>
    <submittedName>
        <fullName evidence="1">Uncharacterized protein</fullName>
    </submittedName>
</protein>
<evidence type="ECO:0000313" key="1">
    <source>
        <dbReference type="EMBL" id="AEM88971.1"/>
    </source>
</evidence>
<dbReference type="EMBL" id="CP002996">
    <property type="protein sequence ID" value="AEM88971.1"/>
    <property type="molecule type" value="Genomic_DNA"/>
</dbReference>
<keyword evidence="1" id="KW-0614">Plasmid</keyword>
<evidence type="ECO:0000313" key="2">
    <source>
        <dbReference type="Proteomes" id="UP000008703"/>
    </source>
</evidence>
<gene>
    <name evidence="1" type="ORF">Strvi_0198</name>
</gene>
<dbReference type="HOGENOM" id="CLU_1609911_0_0_11"/>
<dbReference type="Pfam" id="PF19730">
    <property type="entry name" value="DUF6221"/>
    <property type="match status" value="1"/>
</dbReference>
<organism evidence="1 2">
    <name type="scientific">Streptomyces violaceusniger (strain Tu 4113)</name>
    <dbReference type="NCBI Taxonomy" id="653045"/>
    <lineage>
        <taxon>Bacteria</taxon>
        <taxon>Bacillati</taxon>
        <taxon>Actinomycetota</taxon>
        <taxon>Actinomycetes</taxon>
        <taxon>Kitasatosporales</taxon>
        <taxon>Streptomycetaceae</taxon>
        <taxon>Streptomyces</taxon>
        <taxon>Streptomyces violaceusniger group</taxon>
    </lineage>
</organism>
<dbReference type="Proteomes" id="UP000008703">
    <property type="component" value="Plasmid pSTRVI02"/>
</dbReference>
<geneLocation type="plasmid" evidence="1 2">
    <name>pSTRVI02</name>
</geneLocation>
<proteinExistence type="predicted"/>
<dbReference type="KEGG" id="svl:Strvi_0198"/>
<dbReference type="AlphaFoldDB" id="G2PI20"/>
<reference evidence="1" key="1">
    <citation type="submission" date="2011-08" db="EMBL/GenBank/DDBJ databases">
        <title>Complete sequence of plasmid 2 of Streptomyces violaceusniger Tu 4113.</title>
        <authorList>
            <consortium name="US DOE Joint Genome Institute"/>
            <person name="Lucas S."/>
            <person name="Han J."/>
            <person name="Lapidus A."/>
            <person name="Cheng J.-F."/>
            <person name="Goodwin L."/>
            <person name="Pitluck S."/>
            <person name="Peters L."/>
            <person name="Ivanova N."/>
            <person name="Daligault H."/>
            <person name="Detter J.C."/>
            <person name="Han C."/>
            <person name="Tapia R."/>
            <person name="Land M."/>
            <person name="Hauser L."/>
            <person name="Kyrpides N."/>
            <person name="Ivanova N."/>
            <person name="Pagani I."/>
            <person name="Hagen A."/>
            <person name="Katz L."/>
            <person name="Fiedler H.-P."/>
            <person name="Keasling J."/>
            <person name="Fortman J."/>
            <person name="Woyke T."/>
        </authorList>
    </citation>
    <scope>NUCLEOTIDE SEQUENCE [LARGE SCALE GENOMIC DNA]</scope>
    <source>
        <strain evidence="1">Tu 4113</strain>
        <plasmid evidence="1">pSTRVI02</plasmid>
    </source>
</reference>
<name>G2PI20_STRV4</name>
<sequence>MTGIIPRSGSPASRHICAARWLSPPAYIAGETVQFAMPQDLLMFMRARLDEDFAAVRLVLGVSVVAAIRHGESAPRWVPSPKSDTGVWDTNGVPRVKYAWPRERAHIIRHDPARVLAEVEAKRVLVDEFERCGPNNPRHSVLHFTVRVLAAVYDGHPDYREEWRP</sequence>
<keyword evidence="2" id="KW-1185">Reference proteome</keyword>
<dbReference type="InterPro" id="IPR046193">
    <property type="entry name" value="DUF6221"/>
</dbReference>
<accession>G2PI20</accession>